<organism evidence="2 3">
    <name type="scientific">Zopfia rhizophila CBS 207.26</name>
    <dbReference type="NCBI Taxonomy" id="1314779"/>
    <lineage>
        <taxon>Eukaryota</taxon>
        <taxon>Fungi</taxon>
        <taxon>Dikarya</taxon>
        <taxon>Ascomycota</taxon>
        <taxon>Pezizomycotina</taxon>
        <taxon>Dothideomycetes</taxon>
        <taxon>Dothideomycetes incertae sedis</taxon>
        <taxon>Zopfiaceae</taxon>
        <taxon>Zopfia</taxon>
    </lineage>
</organism>
<feature type="region of interest" description="Disordered" evidence="1">
    <location>
        <begin position="305"/>
        <end position="335"/>
    </location>
</feature>
<evidence type="ECO:0000256" key="1">
    <source>
        <dbReference type="SAM" id="MobiDB-lite"/>
    </source>
</evidence>
<feature type="region of interest" description="Disordered" evidence="1">
    <location>
        <begin position="97"/>
        <end position="134"/>
    </location>
</feature>
<sequence length="545" mass="60400">MAPNTAASQTSVGPSKLQIAFALAVLKSKPDGIAVRDYILQLRNHLRQGRQPIAEDSQHRHLDSTAYWREQYEKADTKCQELQGRIIQLERETETLQRRADVESVNASTTASSKRKRDAGKQTNSKSLKRARLSQEKSSDSLAVAVQDTFADDLDVLDGLGEGKQYALPPQKVLTTMDVAGTTLTQSLYTIHKLYKHQHSDPEAICFNLAQTSRAIGSVISSVSKHRSRRIFHIAAGNQRASTPLEKEQSELSSIIRASARAFTSLLVGLNKISSNDTGNRLSSLVIYECVKMFQRVLNSITESARSTASARTTSQQNSNKGRTKATSSGKDANPSRTLAQFLNALISYLDKSDPNHRELFEGFLFVLLERIGKRLFYCTFDRDRSATVDGDIAFPTAHDHSAVIATKETEALAIRLEAPSLIIILERAVALAPYHLNTRSTSTTSASKPAKSTNLARPSTTKPLLYASRTPLSEQAKDRLQRTLINCMFGEETHDEFSDVLRMPARLGGLPAVQKVDDGDVGEWFRGEIWRLVGWDLLGREGEW</sequence>
<reference evidence="2" key="1">
    <citation type="journal article" date="2020" name="Stud. Mycol.">
        <title>101 Dothideomycetes genomes: a test case for predicting lifestyles and emergence of pathogens.</title>
        <authorList>
            <person name="Haridas S."/>
            <person name="Albert R."/>
            <person name="Binder M."/>
            <person name="Bloem J."/>
            <person name="Labutti K."/>
            <person name="Salamov A."/>
            <person name="Andreopoulos B."/>
            <person name="Baker S."/>
            <person name="Barry K."/>
            <person name="Bills G."/>
            <person name="Bluhm B."/>
            <person name="Cannon C."/>
            <person name="Castanera R."/>
            <person name="Culley D."/>
            <person name="Daum C."/>
            <person name="Ezra D."/>
            <person name="Gonzalez J."/>
            <person name="Henrissat B."/>
            <person name="Kuo A."/>
            <person name="Liang C."/>
            <person name="Lipzen A."/>
            <person name="Lutzoni F."/>
            <person name="Magnuson J."/>
            <person name="Mondo S."/>
            <person name="Nolan M."/>
            <person name="Ohm R."/>
            <person name="Pangilinan J."/>
            <person name="Park H.-J."/>
            <person name="Ramirez L."/>
            <person name="Alfaro M."/>
            <person name="Sun H."/>
            <person name="Tritt A."/>
            <person name="Yoshinaga Y."/>
            <person name="Zwiers L.-H."/>
            <person name="Turgeon B."/>
            <person name="Goodwin S."/>
            <person name="Spatafora J."/>
            <person name="Crous P."/>
            <person name="Grigoriev I."/>
        </authorList>
    </citation>
    <scope>NUCLEOTIDE SEQUENCE</scope>
    <source>
        <strain evidence="2">CBS 207.26</strain>
    </source>
</reference>
<keyword evidence="3" id="KW-1185">Reference proteome</keyword>
<gene>
    <name evidence="2" type="ORF">K469DRAFT_590807</name>
</gene>
<feature type="compositionally biased region" description="Low complexity" evidence="1">
    <location>
        <begin position="305"/>
        <end position="315"/>
    </location>
</feature>
<feature type="compositionally biased region" description="Polar residues" evidence="1">
    <location>
        <begin position="316"/>
        <end position="335"/>
    </location>
</feature>
<evidence type="ECO:0000313" key="3">
    <source>
        <dbReference type="Proteomes" id="UP000800200"/>
    </source>
</evidence>
<protein>
    <submittedName>
        <fullName evidence="2">Uncharacterized protein</fullName>
    </submittedName>
</protein>
<dbReference type="AlphaFoldDB" id="A0A6A6DSG9"/>
<name>A0A6A6DSG9_9PEZI</name>
<dbReference type="Proteomes" id="UP000800200">
    <property type="component" value="Unassembled WGS sequence"/>
</dbReference>
<accession>A0A6A6DSG9</accession>
<dbReference type="EMBL" id="ML994655">
    <property type="protein sequence ID" value="KAF2180900.1"/>
    <property type="molecule type" value="Genomic_DNA"/>
</dbReference>
<dbReference type="OrthoDB" id="202825at2759"/>
<evidence type="ECO:0000313" key="2">
    <source>
        <dbReference type="EMBL" id="KAF2180900.1"/>
    </source>
</evidence>
<proteinExistence type="predicted"/>